<protein>
    <submittedName>
        <fullName evidence="1">Uncharacterized protein</fullName>
    </submittedName>
</protein>
<evidence type="ECO:0000313" key="1">
    <source>
        <dbReference type="EMBL" id="KNE66155.1"/>
    </source>
</evidence>
<keyword evidence="2" id="KW-1185">Reference proteome</keyword>
<dbReference type="VEuPathDB" id="FungiDB:AMAG_10404"/>
<accession>A0A0L0SUU2</accession>
<organism evidence="1 2">
    <name type="scientific">Allomyces macrogynus (strain ATCC 38327)</name>
    <name type="common">Allomyces javanicus var. macrogynus</name>
    <dbReference type="NCBI Taxonomy" id="578462"/>
    <lineage>
        <taxon>Eukaryota</taxon>
        <taxon>Fungi</taxon>
        <taxon>Fungi incertae sedis</taxon>
        <taxon>Blastocladiomycota</taxon>
        <taxon>Blastocladiomycetes</taxon>
        <taxon>Blastocladiales</taxon>
        <taxon>Blastocladiaceae</taxon>
        <taxon>Allomyces</taxon>
    </lineage>
</organism>
<dbReference type="Proteomes" id="UP000054350">
    <property type="component" value="Unassembled WGS sequence"/>
</dbReference>
<evidence type="ECO:0000313" key="2">
    <source>
        <dbReference type="Proteomes" id="UP000054350"/>
    </source>
</evidence>
<dbReference type="EMBL" id="GG745349">
    <property type="protein sequence ID" value="KNE66155.1"/>
    <property type="molecule type" value="Genomic_DNA"/>
</dbReference>
<dbReference type="AlphaFoldDB" id="A0A0L0SUU2"/>
<sequence>MTVPASWIRSLQVHNKRSQFDHSKLHMQGPVVDAFAHCMTLVSVLPRLRNLSHVLFLDAVPHAVIVSILTHPHVVPRLRTVDIIPSGSWSDLSYLAAVPTLPNVSSFRIKPVYSSREVKIPAIPEMPQCRVLELVGYPDFVFNPTMHCRFAQCLTCVKMLTIGDSVGVGHGGDNENLILHEATDQMRSAFPGILAQLRHAKMPPSVLTWLLGKPLEDDAVEELVAPHMPLLAPNLTHLRLASWDDDDQVRWCHALMDLTSLVFLTGDDEQEEDDDRICLTRPQVLHLARLPNLQYLNLPVEDSPDPETEKQDSNSSISSLPSVAFGGVSQTDLFFPSLVSLTTSVTFFGAVGSRTLPALESMSLCISTWDWCEAVAALVPLSKFHPQVRSNAPLLRKIGVSVLKEDARKLDDFPLRVEPL</sequence>
<proteinExistence type="predicted"/>
<dbReference type="OrthoDB" id="10462171at2759"/>
<gene>
    <name evidence="1" type="ORF">AMAG_10404</name>
</gene>
<reference evidence="2" key="2">
    <citation type="submission" date="2009-11" db="EMBL/GenBank/DDBJ databases">
        <title>The Genome Sequence of Allomyces macrogynus strain ATCC 38327.</title>
        <authorList>
            <consortium name="The Broad Institute Genome Sequencing Platform"/>
            <person name="Russ C."/>
            <person name="Cuomo C."/>
            <person name="Shea T."/>
            <person name="Young S.K."/>
            <person name="Zeng Q."/>
            <person name="Koehrsen M."/>
            <person name="Haas B."/>
            <person name="Borodovsky M."/>
            <person name="Guigo R."/>
            <person name="Alvarado L."/>
            <person name="Berlin A."/>
            <person name="Borenstein D."/>
            <person name="Chen Z."/>
            <person name="Engels R."/>
            <person name="Freedman E."/>
            <person name="Gellesch M."/>
            <person name="Goldberg J."/>
            <person name="Griggs A."/>
            <person name="Gujja S."/>
            <person name="Heiman D."/>
            <person name="Hepburn T."/>
            <person name="Howarth C."/>
            <person name="Jen D."/>
            <person name="Larson L."/>
            <person name="Lewis B."/>
            <person name="Mehta T."/>
            <person name="Park D."/>
            <person name="Pearson M."/>
            <person name="Roberts A."/>
            <person name="Saif S."/>
            <person name="Shenoy N."/>
            <person name="Sisk P."/>
            <person name="Stolte C."/>
            <person name="Sykes S."/>
            <person name="Walk T."/>
            <person name="White J."/>
            <person name="Yandava C."/>
            <person name="Burger G."/>
            <person name="Gray M.W."/>
            <person name="Holland P.W.H."/>
            <person name="King N."/>
            <person name="Lang F.B.F."/>
            <person name="Roger A.J."/>
            <person name="Ruiz-Trillo I."/>
            <person name="Lander E."/>
            <person name="Nusbaum C."/>
        </authorList>
    </citation>
    <scope>NUCLEOTIDE SEQUENCE [LARGE SCALE GENOMIC DNA]</scope>
    <source>
        <strain evidence="2">ATCC 38327</strain>
    </source>
</reference>
<name>A0A0L0SUU2_ALLM3</name>
<reference evidence="1 2" key="1">
    <citation type="submission" date="2009-11" db="EMBL/GenBank/DDBJ databases">
        <title>Annotation of Allomyces macrogynus ATCC 38327.</title>
        <authorList>
            <consortium name="The Broad Institute Genome Sequencing Platform"/>
            <person name="Russ C."/>
            <person name="Cuomo C."/>
            <person name="Burger G."/>
            <person name="Gray M.W."/>
            <person name="Holland P.W.H."/>
            <person name="King N."/>
            <person name="Lang F.B.F."/>
            <person name="Roger A.J."/>
            <person name="Ruiz-Trillo I."/>
            <person name="Young S.K."/>
            <person name="Zeng Q."/>
            <person name="Gargeya S."/>
            <person name="Fitzgerald M."/>
            <person name="Haas B."/>
            <person name="Abouelleil A."/>
            <person name="Alvarado L."/>
            <person name="Arachchi H.M."/>
            <person name="Berlin A."/>
            <person name="Chapman S.B."/>
            <person name="Gearin G."/>
            <person name="Goldberg J."/>
            <person name="Griggs A."/>
            <person name="Gujja S."/>
            <person name="Hansen M."/>
            <person name="Heiman D."/>
            <person name="Howarth C."/>
            <person name="Larimer J."/>
            <person name="Lui A."/>
            <person name="MacDonald P.J.P."/>
            <person name="McCowen C."/>
            <person name="Montmayeur A."/>
            <person name="Murphy C."/>
            <person name="Neiman D."/>
            <person name="Pearson M."/>
            <person name="Priest M."/>
            <person name="Roberts A."/>
            <person name="Saif S."/>
            <person name="Shea T."/>
            <person name="Sisk P."/>
            <person name="Stolte C."/>
            <person name="Sykes S."/>
            <person name="Wortman J."/>
            <person name="Nusbaum C."/>
            <person name="Birren B."/>
        </authorList>
    </citation>
    <scope>NUCLEOTIDE SEQUENCE [LARGE SCALE GENOMIC DNA]</scope>
    <source>
        <strain evidence="1 2">ATCC 38327</strain>
    </source>
</reference>